<dbReference type="PROSITE" id="PS51257">
    <property type="entry name" value="PROKAR_LIPOPROTEIN"/>
    <property type="match status" value="1"/>
</dbReference>
<keyword evidence="6" id="KW-1185">Reference proteome</keyword>
<dbReference type="InterPro" id="IPR006059">
    <property type="entry name" value="SBP"/>
</dbReference>
<protein>
    <submittedName>
        <fullName evidence="5">Extracellular solute-binding protein</fullName>
    </submittedName>
</protein>
<gene>
    <name evidence="5" type="ORF">H8S20_14270</name>
</gene>
<evidence type="ECO:0000256" key="4">
    <source>
        <dbReference type="ARBA" id="ARBA00022729"/>
    </source>
</evidence>
<evidence type="ECO:0000313" key="5">
    <source>
        <dbReference type="EMBL" id="MBC5630035.1"/>
    </source>
</evidence>
<sequence>MNKRILASILTATLGIGMFVGCGKKNNTSAEIITELKSPISIEMWHYLNGKQAEVLDSIVKDFNGNNNMGITVSAVNQGNIGDLNKKVITASQSNSLPAIINVYPDIATGLINQNKIVDLAPYVNDSTIGMKSDIENDFYTTFINEVSQWTKGSVYGIPMTKSTEVLYVNKTMLEQLGYTMEDLKGLTVEKLAEISKKCKDELGIVGFGFDSSSNAFISTLKMDNLDFVTIDGKINVDNDWVKTFMNYYKDEVGSGDFRIPGEDKYLSGPFSNQKLLMYQGSSAGAAHIKTDGTFEVDVVEVPVFQGKNKAVIQQGASLFVTSDVSPEAQFAAYEFIKYATNTENTAKFAVATGYLPVRKSAADTQIMKDALNDPNALFTKIYPVAQSSLEYAYFTPAVNNAQSAREIIQEKYDAYVTGSIKDIDTFIKDTTSQVETSIQRQ</sequence>
<dbReference type="Proteomes" id="UP000596929">
    <property type="component" value="Unassembled WGS sequence"/>
</dbReference>
<evidence type="ECO:0000256" key="3">
    <source>
        <dbReference type="ARBA" id="ARBA00022448"/>
    </source>
</evidence>
<comment type="subcellular location">
    <subcellularLocation>
        <location evidence="1">Cell envelope</location>
    </subcellularLocation>
</comment>
<dbReference type="SUPFAM" id="SSF53850">
    <property type="entry name" value="Periplasmic binding protein-like II"/>
    <property type="match status" value="1"/>
</dbReference>
<name>A0ABR7DFZ3_9CLOT</name>
<accession>A0ABR7DFZ3</accession>
<dbReference type="Pfam" id="PF13416">
    <property type="entry name" value="SBP_bac_8"/>
    <property type="match status" value="1"/>
</dbReference>
<dbReference type="EMBL" id="JACOOO010000033">
    <property type="protein sequence ID" value="MBC5630035.1"/>
    <property type="molecule type" value="Genomic_DNA"/>
</dbReference>
<dbReference type="RefSeq" id="WP_032119243.1">
    <property type="nucleotide sequence ID" value="NZ_JACOOO010000033.1"/>
</dbReference>
<keyword evidence="4" id="KW-0732">Signal</keyword>
<reference evidence="5 6" key="1">
    <citation type="submission" date="2020-08" db="EMBL/GenBank/DDBJ databases">
        <title>Genome public.</title>
        <authorList>
            <person name="Liu C."/>
            <person name="Sun Q."/>
        </authorList>
    </citation>
    <scope>NUCLEOTIDE SEQUENCE [LARGE SCALE GENOMIC DNA]</scope>
    <source>
        <strain evidence="5 6">NSJ-6</strain>
    </source>
</reference>
<dbReference type="InterPro" id="IPR050490">
    <property type="entry name" value="Bact_solute-bd_prot1"/>
</dbReference>
<dbReference type="PANTHER" id="PTHR43649">
    <property type="entry name" value="ARABINOSE-BINDING PROTEIN-RELATED"/>
    <property type="match status" value="1"/>
</dbReference>
<proteinExistence type="inferred from homology"/>
<evidence type="ECO:0000256" key="2">
    <source>
        <dbReference type="ARBA" id="ARBA00008520"/>
    </source>
</evidence>
<comment type="similarity">
    <text evidence="2">Belongs to the bacterial solute-binding protein 1 family.</text>
</comment>
<keyword evidence="3" id="KW-0813">Transport</keyword>
<dbReference type="Gene3D" id="3.40.190.10">
    <property type="entry name" value="Periplasmic binding protein-like II"/>
    <property type="match status" value="2"/>
</dbReference>
<evidence type="ECO:0000313" key="6">
    <source>
        <dbReference type="Proteomes" id="UP000596929"/>
    </source>
</evidence>
<dbReference type="PANTHER" id="PTHR43649:SF31">
    <property type="entry name" value="SN-GLYCEROL-3-PHOSPHATE-BINDING PERIPLASMIC PROTEIN UGPB"/>
    <property type="match status" value="1"/>
</dbReference>
<comment type="caution">
    <text evidence="5">The sequence shown here is derived from an EMBL/GenBank/DDBJ whole genome shotgun (WGS) entry which is preliminary data.</text>
</comment>
<evidence type="ECO:0000256" key="1">
    <source>
        <dbReference type="ARBA" id="ARBA00004196"/>
    </source>
</evidence>
<organism evidence="5 6">
    <name type="scientific">Clostridium hominis</name>
    <dbReference type="NCBI Taxonomy" id="2763036"/>
    <lineage>
        <taxon>Bacteria</taxon>
        <taxon>Bacillati</taxon>
        <taxon>Bacillota</taxon>
        <taxon>Clostridia</taxon>
        <taxon>Eubacteriales</taxon>
        <taxon>Clostridiaceae</taxon>
        <taxon>Clostridium</taxon>
    </lineage>
</organism>